<protein>
    <recommendedName>
        <fullName evidence="3">6-bladed beta-propeller</fullName>
    </recommendedName>
</protein>
<evidence type="ECO:0000313" key="2">
    <source>
        <dbReference type="Proteomes" id="UP000319374"/>
    </source>
</evidence>
<keyword evidence="2" id="KW-1185">Reference proteome</keyword>
<reference evidence="2" key="1">
    <citation type="submission" date="2019-06" db="EMBL/GenBank/DDBJ databases">
        <title>Alistipes onderdonkii subsp. vulgaris subsp. nov., Alistipes dispar sp. nov. and Alistipes communis sp. nov., isolated from human faeces, and creation of Alistipes onderdonkii subsp. onderdonkii subsp. nov.</title>
        <authorList>
            <person name="Sakamoto M."/>
            <person name="Ikeyama N."/>
            <person name="Ogata Y."/>
            <person name="Suda W."/>
            <person name="Iino T."/>
            <person name="Hattori M."/>
            <person name="Ohkuma M."/>
        </authorList>
    </citation>
    <scope>NUCLEOTIDE SEQUENCE [LARGE SCALE GENOMIC DNA]</scope>
    <source>
        <strain evidence="2">5CPEGH6</strain>
    </source>
</reference>
<proteinExistence type="predicted"/>
<dbReference type="RefSeq" id="WP_162502075.1">
    <property type="nucleotide sequence ID" value="NZ_AP019736.1"/>
</dbReference>
<dbReference type="InterPro" id="IPR011042">
    <property type="entry name" value="6-blade_b-propeller_TolB-like"/>
</dbReference>
<dbReference type="KEGG" id="ada:A5CPEGH6_18750"/>
<dbReference type="GeneID" id="98673859"/>
<name>A0A4Y1X1Q4_9BACT</name>
<dbReference type="EMBL" id="AP019736">
    <property type="protein sequence ID" value="BBL07237.1"/>
    <property type="molecule type" value="Genomic_DNA"/>
</dbReference>
<dbReference type="Pfam" id="PF17170">
    <property type="entry name" value="DUF5128"/>
    <property type="match status" value="1"/>
</dbReference>
<dbReference type="AlphaFoldDB" id="A0A4Y1X1Q4"/>
<dbReference type="InterPro" id="IPR011044">
    <property type="entry name" value="Quino_amine_DH_bsu"/>
</dbReference>
<dbReference type="SUPFAM" id="SSF50969">
    <property type="entry name" value="YVTN repeat-like/Quinoprotein amine dehydrogenase"/>
    <property type="match status" value="1"/>
</dbReference>
<gene>
    <name evidence="1" type="ORF">A5CPEGH6_18750</name>
</gene>
<evidence type="ECO:0000313" key="1">
    <source>
        <dbReference type="EMBL" id="BBL07237.1"/>
    </source>
</evidence>
<dbReference type="Proteomes" id="UP000319374">
    <property type="component" value="Chromosome"/>
</dbReference>
<dbReference type="Gene3D" id="2.120.10.30">
    <property type="entry name" value="TolB, C-terminal domain"/>
    <property type="match status" value="1"/>
</dbReference>
<accession>A0A4Y1X1Q4</accession>
<organism evidence="1 2">
    <name type="scientific">Alistipes dispar</name>
    <dbReference type="NCBI Taxonomy" id="2585119"/>
    <lineage>
        <taxon>Bacteria</taxon>
        <taxon>Pseudomonadati</taxon>
        <taxon>Bacteroidota</taxon>
        <taxon>Bacteroidia</taxon>
        <taxon>Bacteroidales</taxon>
        <taxon>Rikenellaceae</taxon>
        <taxon>Alistipes</taxon>
    </lineage>
</organism>
<sequence>MSLCALAACVSGREERIVCDRVLTFGEEPSPSIPDRIRRVDFLPLEFSEAAAFRRADKLLFRNGLIYVGDFGSRKIVAYDMAGRVSFVIHRHGRGPGEYLEMKSFTADDRNVYVVDNASRRVLLYDCRTGVFRESKPLPVVAWDIEALHNGDFILAFSPLTGGTLSESQPNYRLFVTDSDFAVKRRLFAFDPGYSEPLGRPTYFSVSGDSLVFSSFWFDGFTVFDRRDAVGFRHVAIDFARGIPGKYRQDRDVVLDGPYRYPVAVPVLCGDYVAVDVRCGEYLDTYLFDPAADAFIGNSETGAYLFPPVAVFEGRFVALLPGSSYANLVEEGFPRAPDAVERNLNEDGNLLLFYGM</sequence>
<evidence type="ECO:0008006" key="3">
    <source>
        <dbReference type="Google" id="ProtNLM"/>
    </source>
</evidence>